<dbReference type="GO" id="GO:0005840">
    <property type="term" value="C:ribosome"/>
    <property type="evidence" value="ECO:0007669"/>
    <property type="project" value="UniProtKB-KW"/>
</dbReference>
<accession>B5G063</accession>
<evidence type="ECO:0000256" key="1">
    <source>
        <dbReference type="SAM" id="MobiDB-lite"/>
    </source>
</evidence>
<keyword evidence="2" id="KW-0689">Ribosomal protein</keyword>
<evidence type="ECO:0000313" key="2">
    <source>
        <dbReference type="EMBL" id="ACH44674.1"/>
    </source>
</evidence>
<keyword evidence="2" id="KW-0687">Ribonucleoprotein</keyword>
<sequence length="59" mass="6375">MPPPTSAGKSCPRPCPRSCGRSTTCAPCPSARTTRSRWCGDTTRASRSGRWCRCTGRNT</sequence>
<protein>
    <submittedName>
        <fullName evidence="2">Putative ribosomal protein L26 variant 2</fullName>
    </submittedName>
</protein>
<feature type="region of interest" description="Disordered" evidence="1">
    <location>
        <begin position="1"/>
        <end position="36"/>
    </location>
</feature>
<name>B5G063_TAEGU</name>
<reference evidence="2" key="1">
    <citation type="journal article" date="2006" name="Proc. Natl. Acad. Sci. U.S.A.">
        <title>A molecular neuroethological approach for identifying and characterizing a cascade of behaviorally regulated genes.</title>
        <authorList>
            <person name="Wada K."/>
            <person name="Howard J.T."/>
            <person name="McConnell P."/>
            <person name="Whitney O."/>
            <person name="Lints T."/>
            <person name="Rivas M.V."/>
            <person name="Horita H."/>
            <person name="Patterson M.A."/>
            <person name="White S.A."/>
            <person name="Scharff C."/>
            <person name="Haesler S."/>
            <person name="Zhao S."/>
            <person name="Sakaguchi H."/>
            <person name="Hagiwara M."/>
            <person name="Shiraki T."/>
            <person name="Hirozane-Kishikawa T."/>
            <person name="Skene P."/>
            <person name="Hayashizaki Y."/>
            <person name="Carninci P."/>
            <person name="Jarvis E.D."/>
        </authorList>
    </citation>
    <scope>NUCLEOTIDE SEQUENCE</scope>
    <source>
        <tissue evidence="2">Whole brain</tissue>
    </source>
</reference>
<organism evidence="2">
    <name type="scientific">Taeniopygia guttata</name>
    <name type="common">Zebra finch</name>
    <name type="synonym">Poephila guttata</name>
    <dbReference type="NCBI Taxonomy" id="59729"/>
    <lineage>
        <taxon>Eukaryota</taxon>
        <taxon>Metazoa</taxon>
        <taxon>Chordata</taxon>
        <taxon>Craniata</taxon>
        <taxon>Vertebrata</taxon>
        <taxon>Euteleostomi</taxon>
        <taxon>Archelosauria</taxon>
        <taxon>Archosauria</taxon>
        <taxon>Dinosauria</taxon>
        <taxon>Saurischia</taxon>
        <taxon>Theropoda</taxon>
        <taxon>Coelurosauria</taxon>
        <taxon>Aves</taxon>
        <taxon>Neognathae</taxon>
        <taxon>Neoaves</taxon>
        <taxon>Telluraves</taxon>
        <taxon>Australaves</taxon>
        <taxon>Passeriformes</taxon>
        <taxon>Passeroidea</taxon>
        <taxon>Estrildidae</taxon>
        <taxon>Estrildinae</taxon>
        <taxon>Taeniopygia</taxon>
    </lineage>
</organism>
<proteinExistence type="evidence at transcript level"/>
<dbReference type="AlphaFoldDB" id="B5G063"/>
<dbReference type="EMBL" id="DQ214865">
    <property type="protein sequence ID" value="ACH44674.1"/>
    <property type="molecule type" value="mRNA"/>
</dbReference>